<dbReference type="InterPro" id="IPR037523">
    <property type="entry name" value="VOC_core"/>
</dbReference>
<evidence type="ECO:0000256" key="3">
    <source>
        <dbReference type="ARBA" id="ARBA00022723"/>
    </source>
</evidence>
<gene>
    <name evidence="9" type="ORF">UFOPK1493_00427</name>
</gene>
<reference evidence="9" key="1">
    <citation type="submission" date="2020-05" db="EMBL/GenBank/DDBJ databases">
        <authorList>
            <person name="Chiriac C."/>
            <person name="Salcher M."/>
            <person name="Ghai R."/>
            <person name="Kavagutti S V."/>
        </authorList>
    </citation>
    <scope>NUCLEOTIDE SEQUENCE</scope>
</reference>
<dbReference type="GO" id="GO:0008198">
    <property type="term" value="F:ferrous iron binding"/>
    <property type="evidence" value="ECO:0007669"/>
    <property type="project" value="InterPro"/>
</dbReference>
<keyword evidence="6" id="KW-0560">Oxidoreductase</keyword>
<keyword evidence="5" id="KW-0223">Dioxygenase</keyword>
<dbReference type="GO" id="GO:0051213">
    <property type="term" value="F:dioxygenase activity"/>
    <property type="evidence" value="ECO:0007669"/>
    <property type="project" value="UniProtKB-KW"/>
</dbReference>
<dbReference type="InterPro" id="IPR004360">
    <property type="entry name" value="Glyas_Fos-R_dOase_dom"/>
</dbReference>
<keyword evidence="7" id="KW-0408">Iron</keyword>
<evidence type="ECO:0000256" key="1">
    <source>
        <dbReference type="ARBA" id="ARBA00001954"/>
    </source>
</evidence>
<proteinExistence type="inferred from homology"/>
<keyword evidence="3" id="KW-0479">Metal-binding</keyword>
<dbReference type="PANTHER" id="PTHR43279:SF1">
    <property type="entry name" value="CATECHOL-2,3-DIOXYGENASE"/>
    <property type="match status" value="1"/>
</dbReference>
<comment type="cofactor">
    <cofactor evidence="1">
        <name>Fe(2+)</name>
        <dbReference type="ChEBI" id="CHEBI:29033"/>
    </cofactor>
</comment>
<dbReference type="InterPro" id="IPR029068">
    <property type="entry name" value="Glyas_Bleomycin-R_OHBP_Dase"/>
</dbReference>
<evidence type="ECO:0000256" key="7">
    <source>
        <dbReference type="ARBA" id="ARBA00023004"/>
    </source>
</evidence>
<dbReference type="SUPFAM" id="SSF54593">
    <property type="entry name" value="Glyoxalase/Bleomycin resistance protein/Dihydroxybiphenyl dioxygenase"/>
    <property type="match status" value="1"/>
</dbReference>
<protein>
    <submittedName>
        <fullName evidence="9">Unannotated protein</fullName>
    </submittedName>
</protein>
<evidence type="ECO:0000256" key="6">
    <source>
        <dbReference type="ARBA" id="ARBA00023002"/>
    </source>
</evidence>
<sequence length="182" mass="20453">MSTKPSTPSVSHLVLNVRDIAVSHHFYTEMLGFEQCGQLRVPEGSGIDMRFYRGSGDHHHDIALVQMRDPSTAREVVRWKMFPEREGIVHIALAYGTREAWLAQIAHLQAKGVEFLVRGNHGMTHSVYIADPDGNGIEVLYDLPSEVWEGDVDAALSYFENLPREGDEALQDDTDYPVFGRS</sequence>
<comment type="similarity">
    <text evidence="2">Belongs to the extradiol ring-cleavage dioxygenase family.</text>
</comment>
<organism evidence="9">
    <name type="scientific">freshwater metagenome</name>
    <dbReference type="NCBI Taxonomy" id="449393"/>
    <lineage>
        <taxon>unclassified sequences</taxon>
        <taxon>metagenomes</taxon>
        <taxon>ecological metagenomes</taxon>
    </lineage>
</organism>
<keyword evidence="4" id="KW-0058">Aromatic hydrocarbons catabolism</keyword>
<evidence type="ECO:0000256" key="5">
    <source>
        <dbReference type="ARBA" id="ARBA00022964"/>
    </source>
</evidence>
<dbReference type="PROSITE" id="PS51819">
    <property type="entry name" value="VOC"/>
    <property type="match status" value="1"/>
</dbReference>
<feature type="domain" description="VOC" evidence="8">
    <location>
        <begin position="9"/>
        <end position="142"/>
    </location>
</feature>
<dbReference type="AlphaFoldDB" id="A0A6J6BUQ8"/>
<dbReference type="InterPro" id="IPR000486">
    <property type="entry name" value="Xdiol_ring_cleave_dOase_1/2"/>
</dbReference>
<dbReference type="Pfam" id="PF00903">
    <property type="entry name" value="Glyoxalase"/>
    <property type="match status" value="1"/>
</dbReference>
<evidence type="ECO:0000256" key="2">
    <source>
        <dbReference type="ARBA" id="ARBA00008784"/>
    </source>
</evidence>
<evidence type="ECO:0000256" key="4">
    <source>
        <dbReference type="ARBA" id="ARBA00022797"/>
    </source>
</evidence>
<evidence type="ECO:0000259" key="8">
    <source>
        <dbReference type="PROSITE" id="PS51819"/>
    </source>
</evidence>
<dbReference type="PROSITE" id="PS00082">
    <property type="entry name" value="EXTRADIOL_DIOXYGENAS"/>
    <property type="match status" value="1"/>
</dbReference>
<dbReference type="EMBL" id="CAEZSR010000008">
    <property type="protein sequence ID" value="CAB4542782.1"/>
    <property type="molecule type" value="Genomic_DNA"/>
</dbReference>
<dbReference type="Gene3D" id="3.10.180.10">
    <property type="entry name" value="2,3-Dihydroxybiphenyl 1,2-Dioxygenase, domain 1"/>
    <property type="match status" value="1"/>
</dbReference>
<dbReference type="PANTHER" id="PTHR43279">
    <property type="entry name" value="CATECHOL-2,3-DIOXYGENASE"/>
    <property type="match status" value="1"/>
</dbReference>
<name>A0A6J6BUQ8_9ZZZZ</name>
<accession>A0A6J6BUQ8</accession>
<evidence type="ECO:0000313" key="9">
    <source>
        <dbReference type="EMBL" id="CAB4542782.1"/>
    </source>
</evidence>